<gene>
    <name evidence="2" type="ORF">CCH79_00020461</name>
</gene>
<dbReference type="InterPro" id="IPR039352">
    <property type="entry name" value="BEAN1"/>
</dbReference>
<keyword evidence="3" id="KW-1185">Reference proteome</keyword>
<dbReference type="PANTHER" id="PTHR36464:SF1">
    <property type="entry name" value="PROTEIN BEAN1"/>
    <property type="match status" value="1"/>
</dbReference>
<dbReference type="Proteomes" id="UP000250572">
    <property type="component" value="Unassembled WGS sequence"/>
</dbReference>
<feature type="compositionally biased region" description="Polar residues" evidence="1">
    <location>
        <begin position="154"/>
        <end position="164"/>
    </location>
</feature>
<reference evidence="2 3" key="1">
    <citation type="journal article" date="2018" name="G3 (Bethesda)">
        <title>A High-Quality Reference Genome for the Invasive Mosquitofish Gambusia affinis Using a Chicago Library.</title>
        <authorList>
            <person name="Hoffberg S.L."/>
            <person name="Troendle N.J."/>
            <person name="Glenn T.C."/>
            <person name="Mahmud O."/>
            <person name="Louha S."/>
            <person name="Chalopin D."/>
            <person name="Bennetzen J.L."/>
            <person name="Mauricio R."/>
        </authorList>
    </citation>
    <scope>NUCLEOTIDE SEQUENCE [LARGE SCALE GENOMIC DNA]</scope>
    <source>
        <strain evidence="2">NE01/NJP1002.9</strain>
        <tissue evidence="2">Muscle</tissue>
    </source>
</reference>
<dbReference type="AlphaFoldDB" id="A0A315VRX8"/>
<feature type="region of interest" description="Disordered" evidence="1">
    <location>
        <begin position="139"/>
        <end position="164"/>
    </location>
</feature>
<feature type="region of interest" description="Disordered" evidence="1">
    <location>
        <begin position="1"/>
        <end position="26"/>
    </location>
</feature>
<name>A0A315VRX8_GAMAF</name>
<proteinExistence type="predicted"/>
<evidence type="ECO:0000313" key="2">
    <source>
        <dbReference type="EMBL" id="PWA26315.1"/>
    </source>
</evidence>
<evidence type="ECO:0000256" key="1">
    <source>
        <dbReference type="SAM" id="MobiDB-lite"/>
    </source>
</evidence>
<dbReference type="PANTHER" id="PTHR36464">
    <property type="entry name" value="PROTEIN BEAN1"/>
    <property type="match status" value="1"/>
</dbReference>
<comment type="caution">
    <text evidence="2">The sequence shown here is derived from an EMBL/GenBank/DDBJ whole genome shotgun (WGS) entry which is preliminary data.</text>
</comment>
<sequence>MRTDGHQLNPDNNNEEQQQNLGFHFLGEDTDNHYNECVGPDLSQICIPTDDPPPYSLLDPCWSPARSEEQPPHSGPPDASQYCGETSASIAWSSSSSSASSHCALGLHEREQQHIACISFPTPPYDAVLGQQGQPLPLMPCNLNKHSDRDYDENSQQLPANHIS</sequence>
<dbReference type="EMBL" id="NHOQ01001179">
    <property type="protein sequence ID" value="PWA26315.1"/>
    <property type="molecule type" value="Genomic_DNA"/>
</dbReference>
<feature type="region of interest" description="Disordered" evidence="1">
    <location>
        <begin position="57"/>
        <end position="87"/>
    </location>
</feature>
<protein>
    <submittedName>
        <fullName evidence="2">Uncharacterized protein</fullName>
    </submittedName>
</protein>
<organism evidence="2 3">
    <name type="scientific">Gambusia affinis</name>
    <name type="common">Western mosquitofish</name>
    <name type="synonym">Heterandria affinis</name>
    <dbReference type="NCBI Taxonomy" id="33528"/>
    <lineage>
        <taxon>Eukaryota</taxon>
        <taxon>Metazoa</taxon>
        <taxon>Chordata</taxon>
        <taxon>Craniata</taxon>
        <taxon>Vertebrata</taxon>
        <taxon>Euteleostomi</taxon>
        <taxon>Actinopterygii</taxon>
        <taxon>Neopterygii</taxon>
        <taxon>Teleostei</taxon>
        <taxon>Neoteleostei</taxon>
        <taxon>Acanthomorphata</taxon>
        <taxon>Ovalentaria</taxon>
        <taxon>Atherinomorphae</taxon>
        <taxon>Cyprinodontiformes</taxon>
        <taxon>Poeciliidae</taxon>
        <taxon>Poeciliinae</taxon>
        <taxon>Gambusia</taxon>
    </lineage>
</organism>
<accession>A0A315VRX8</accession>
<evidence type="ECO:0000313" key="3">
    <source>
        <dbReference type="Proteomes" id="UP000250572"/>
    </source>
</evidence>